<evidence type="ECO:0000256" key="4">
    <source>
        <dbReference type="PROSITE-ProRule" id="PRU01100"/>
    </source>
</evidence>
<dbReference type="EMBL" id="JAKIKS010000289">
    <property type="protein sequence ID" value="MCL1127997.1"/>
    <property type="molecule type" value="Genomic_DNA"/>
</dbReference>
<organism evidence="7 8">
    <name type="scientific">Shewanella surugensis</name>
    <dbReference type="NCBI Taxonomy" id="212020"/>
    <lineage>
        <taxon>Bacteria</taxon>
        <taxon>Pseudomonadati</taxon>
        <taxon>Pseudomonadota</taxon>
        <taxon>Gammaproteobacteria</taxon>
        <taxon>Alteromonadales</taxon>
        <taxon>Shewanellaceae</taxon>
        <taxon>Shewanella</taxon>
    </lineage>
</organism>
<feature type="domain" description="GH26" evidence="6">
    <location>
        <begin position="14"/>
        <end position="340"/>
    </location>
</feature>
<feature type="signal peptide" evidence="5">
    <location>
        <begin position="1"/>
        <end position="20"/>
    </location>
</feature>
<feature type="active site" description="Proton donor" evidence="4">
    <location>
        <position position="146"/>
    </location>
</feature>
<evidence type="ECO:0000256" key="2">
    <source>
        <dbReference type="ARBA" id="ARBA00022801"/>
    </source>
</evidence>
<dbReference type="Gene3D" id="3.20.20.80">
    <property type="entry name" value="Glycosidases"/>
    <property type="match status" value="1"/>
</dbReference>
<evidence type="ECO:0000313" key="8">
    <source>
        <dbReference type="Proteomes" id="UP001203423"/>
    </source>
</evidence>
<proteinExistence type="inferred from homology"/>
<reference evidence="7 8" key="1">
    <citation type="submission" date="2022-01" db="EMBL/GenBank/DDBJ databases">
        <title>Whole genome-based taxonomy of the Shewanellaceae.</title>
        <authorList>
            <person name="Martin-Rodriguez A.J."/>
        </authorList>
    </citation>
    <scope>NUCLEOTIDE SEQUENCE [LARGE SCALE GENOMIC DNA]</scope>
    <source>
        <strain evidence="7 8">DSM 17177</strain>
    </source>
</reference>
<evidence type="ECO:0000313" key="7">
    <source>
        <dbReference type="EMBL" id="MCL1127997.1"/>
    </source>
</evidence>
<dbReference type="InterPro" id="IPR022790">
    <property type="entry name" value="GH26_dom"/>
</dbReference>
<evidence type="ECO:0000259" key="6">
    <source>
        <dbReference type="PROSITE" id="PS51764"/>
    </source>
</evidence>
<name>A0ABT0LJW7_9GAMM</name>
<dbReference type="PANTHER" id="PTHR40079:SF4">
    <property type="entry name" value="GH26 DOMAIN-CONTAINING PROTEIN-RELATED"/>
    <property type="match status" value="1"/>
</dbReference>
<dbReference type="PROSITE" id="PS51764">
    <property type="entry name" value="GH26"/>
    <property type="match status" value="1"/>
</dbReference>
<sequence>MRNFIFSILLTLITTTLSFAGNNSSANKNSDIMLGAYLLEDAYNPEKITDFELDINNELAIINIFTSFDYNWDNLYVQCSNIVNEGATPMITLEPTLFERSNDNLLTEISNGDWDPYLDEWIADFILWAEDLDDPDVRVLLRFAHEFNGIWYPWSNDPSNYIQAWQYLHNKFEVAGANQYIEWVWNANNVDIDDYNDITQYYPGDDMVDWTSLDGYNWGSNYSFSEWNTFTELFEEQYTILVSSFPHKPILIAEIATVEPSDLPESSIEYGGDDSDSNESKAKWINDMFKQISSNFVAIKGIVWFNMNKEHSWSINEEDHNTGLAKFKKMAQQKYITSNFNTAESYGMDELLSSVSYRIAASSIDSTITHSGKSMQSQADGFRGLSQAVIEKHRKQHHDIIAKQARQAK</sequence>
<dbReference type="Pfam" id="PF02156">
    <property type="entry name" value="Glyco_hydro_26"/>
    <property type="match status" value="1"/>
</dbReference>
<keyword evidence="8" id="KW-1185">Reference proteome</keyword>
<dbReference type="Proteomes" id="UP001203423">
    <property type="component" value="Unassembled WGS sequence"/>
</dbReference>
<keyword evidence="2 4" id="KW-0378">Hydrolase</keyword>
<feature type="active site" description="Nucleophile" evidence="4">
    <location>
        <position position="254"/>
    </location>
</feature>
<keyword evidence="3 4" id="KW-0326">Glycosidase</keyword>
<comment type="caution">
    <text evidence="7">The sequence shown here is derived from an EMBL/GenBank/DDBJ whole genome shotgun (WGS) entry which is preliminary data.</text>
</comment>
<gene>
    <name evidence="7" type="ORF">L2764_27010</name>
</gene>
<evidence type="ECO:0000256" key="5">
    <source>
        <dbReference type="SAM" id="SignalP"/>
    </source>
</evidence>
<evidence type="ECO:0000256" key="3">
    <source>
        <dbReference type="ARBA" id="ARBA00023295"/>
    </source>
</evidence>
<comment type="similarity">
    <text evidence="1 4">Belongs to the glycosyl hydrolase 26 family.</text>
</comment>
<keyword evidence="5" id="KW-0732">Signal</keyword>
<feature type="chain" id="PRO_5045523613" description="GH26 domain-containing protein" evidence="5">
    <location>
        <begin position="21"/>
        <end position="409"/>
    </location>
</feature>
<dbReference type="SUPFAM" id="SSF51445">
    <property type="entry name" value="(Trans)glycosidases"/>
    <property type="match status" value="1"/>
</dbReference>
<dbReference type="PANTHER" id="PTHR40079">
    <property type="entry name" value="MANNAN ENDO-1,4-BETA-MANNOSIDASE E-RELATED"/>
    <property type="match status" value="1"/>
</dbReference>
<accession>A0ABT0LJW7</accession>
<dbReference type="RefSeq" id="WP_248943417.1">
    <property type="nucleotide sequence ID" value="NZ_JAKIKS010000289.1"/>
</dbReference>
<evidence type="ECO:0000256" key="1">
    <source>
        <dbReference type="ARBA" id="ARBA00007754"/>
    </source>
</evidence>
<protein>
    <recommendedName>
        <fullName evidence="6">GH26 domain-containing protein</fullName>
    </recommendedName>
</protein>
<dbReference type="InterPro" id="IPR017853">
    <property type="entry name" value="GH"/>
</dbReference>
<dbReference type="InterPro" id="IPR000805">
    <property type="entry name" value="Glyco_hydro_26"/>
</dbReference>